<dbReference type="PANTHER" id="PTHR32089">
    <property type="entry name" value="METHYL-ACCEPTING CHEMOTAXIS PROTEIN MCPB"/>
    <property type="match status" value="1"/>
</dbReference>
<evidence type="ECO:0000256" key="4">
    <source>
        <dbReference type="ARBA" id="ARBA00023136"/>
    </source>
</evidence>
<evidence type="ECO:0000259" key="9">
    <source>
        <dbReference type="PROSITE" id="PS50111"/>
    </source>
</evidence>
<dbReference type="GO" id="GO:0006935">
    <property type="term" value="P:chemotaxis"/>
    <property type="evidence" value="ECO:0007669"/>
    <property type="project" value="UniProtKB-ARBA"/>
</dbReference>
<feature type="domain" description="Methyl-accepting transducer" evidence="9">
    <location>
        <begin position="380"/>
        <end position="616"/>
    </location>
</feature>
<dbReference type="PANTHER" id="PTHR32089:SF119">
    <property type="entry name" value="METHYL-ACCEPTING CHEMOTAXIS PROTEIN CTPL"/>
    <property type="match status" value="1"/>
</dbReference>
<dbReference type="GO" id="GO:0016020">
    <property type="term" value="C:membrane"/>
    <property type="evidence" value="ECO:0007669"/>
    <property type="project" value="UniProtKB-SubCell"/>
</dbReference>
<comment type="similarity">
    <text evidence="6">Belongs to the methyl-accepting chemotaxis (MCP) protein family.</text>
</comment>
<evidence type="ECO:0000313" key="11">
    <source>
        <dbReference type="EMBL" id="TWH77203.1"/>
    </source>
</evidence>
<evidence type="ECO:0000313" key="12">
    <source>
        <dbReference type="Proteomes" id="UP000319627"/>
    </source>
</evidence>
<dbReference type="CDD" id="cd11386">
    <property type="entry name" value="MCP_signal"/>
    <property type="match status" value="1"/>
</dbReference>
<proteinExistence type="inferred from homology"/>
<organism evidence="11 12">
    <name type="scientific">Azomonas agilis</name>
    <dbReference type="NCBI Taxonomy" id="116849"/>
    <lineage>
        <taxon>Bacteria</taxon>
        <taxon>Pseudomonadati</taxon>
        <taxon>Pseudomonadota</taxon>
        <taxon>Gammaproteobacteria</taxon>
        <taxon>Pseudomonadales</taxon>
        <taxon>Pseudomonadaceae</taxon>
        <taxon>Azomonas</taxon>
    </lineage>
</organism>
<dbReference type="InterPro" id="IPR003660">
    <property type="entry name" value="HAMP_dom"/>
</dbReference>
<dbReference type="SMART" id="SM00283">
    <property type="entry name" value="MA"/>
    <property type="match status" value="1"/>
</dbReference>
<dbReference type="PROSITE" id="PS50111">
    <property type="entry name" value="CHEMOTAXIS_TRANSDUC_2"/>
    <property type="match status" value="1"/>
</dbReference>
<dbReference type="GO" id="GO:0007165">
    <property type="term" value="P:signal transduction"/>
    <property type="evidence" value="ECO:0007669"/>
    <property type="project" value="UniProtKB-KW"/>
</dbReference>
<comment type="caution">
    <text evidence="11">The sequence shown here is derived from an EMBL/GenBank/DDBJ whole genome shotgun (WGS) entry which is preliminary data.</text>
</comment>
<feature type="domain" description="HAMP" evidence="10">
    <location>
        <begin position="322"/>
        <end position="375"/>
    </location>
</feature>
<dbReference type="Gene3D" id="1.10.287.950">
    <property type="entry name" value="Methyl-accepting chemotaxis protein"/>
    <property type="match status" value="1"/>
</dbReference>
<dbReference type="EMBL" id="VLKG01000001">
    <property type="protein sequence ID" value="TWH77203.1"/>
    <property type="molecule type" value="Genomic_DNA"/>
</dbReference>
<sequence length="652" mass="72244">MRLKSLTTLNTVLLVGVCLALGITLWWSERAMEQPYQLIGQYLKLSQQFQYQVAKGLQDYLETGDALQHSQATQSLTTLESSVDALPEQLAQQLNSSLSKLYQFATTDLLAAGKLAGDPQGLLIQAERELADHLEQFGRYVRQANAREYWPPLSSMNLHLQRLSHTRARVISTGRDDLMSEIEQALELVNQDYRQLLALPPLGIALEQSAPSNDFASLLGLGGQSQKNRPTEDAAIALKRELGSLVQRYPAELLRTREQIRQRTILVHHHAERMTEVQNALSALEKPVQAERERIQQDVRLIQALLILIILGIALTIDRVQRGFTAHLERLVPRLSAWAQGDFEQRIQIPSRIQEMQEIERSLNWLRDYLSQLITSLRQHAQNVAGSSQSLAGMSHELQKSARHQAAETAQIRDSLAELEATITQVATGSNEAAEAGKTANQSVSQGQQIIGQSLDGLRALVKEVQDNAQAVDNLAQETQTIGKVLTVIRSIADQTNLLALNAAIEAARAGEQGRGFAVVAEEVRSLAQRTTQATGEIQQVIARLQLAARQSVDSMQAQVTHAEDTAKQAESADHAMQHIVEAILTIRTMADQIAQATAQQTDAVAEIRRHSERIYQLGDANLEHINMGLQQSEHLLHLGSDLDRTTQSIRV</sequence>
<feature type="transmembrane region" description="Helical" evidence="8">
    <location>
        <begin position="6"/>
        <end position="27"/>
    </location>
</feature>
<dbReference type="FunFam" id="1.10.287.950:FF:000001">
    <property type="entry name" value="Methyl-accepting chemotaxis sensory transducer"/>
    <property type="match status" value="1"/>
</dbReference>
<keyword evidence="5 7" id="KW-0807">Transducer</keyword>
<name>A0A562J265_9GAMM</name>
<evidence type="ECO:0000259" key="10">
    <source>
        <dbReference type="PROSITE" id="PS50885"/>
    </source>
</evidence>
<dbReference type="SUPFAM" id="SSF58104">
    <property type="entry name" value="Methyl-accepting chemotaxis protein (MCP) signaling domain"/>
    <property type="match status" value="1"/>
</dbReference>
<keyword evidence="3 8" id="KW-1133">Transmembrane helix</keyword>
<dbReference type="Pfam" id="PF00015">
    <property type="entry name" value="MCPsignal"/>
    <property type="match status" value="1"/>
</dbReference>
<evidence type="ECO:0000256" key="1">
    <source>
        <dbReference type="ARBA" id="ARBA00004141"/>
    </source>
</evidence>
<comment type="subcellular location">
    <subcellularLocation>
        <location evidence="1">Membrane</location>
        <topology evidence="1">Multi-pass membrane protein</topology>
    </subcellularLocation>
</comment>
<dbReference type="PROSITE" id="PS50885">
    <property type="entry name" value="HAMP"/>
    <property type="match status" value="1"/>
</dbReference>
<keyword evidence="2 8" id="KW-0812">Transmembrane</keyword>
<dbReference type="RefSeq" id="WP_144569891.1">
    <property type="nucleotide sequence ID" value="NZ_VLKG01000001.1"/>
</dbReference>
<dbReference type="Proteomes" id="UP000319627">
    <property type="component" value="Unassembled WGS sequence"/>
</dbReference>
<keyword evidence="12" id="KW-1185">Reference proteome</keyword>
<evidence type="ECO:0000256" key="2">
    <source>
        <dbReference type="ARBA" id="ARBA00022692"/>
    </source>
</evidence>
<evidence type="ECO:0000256" key="5">
    <source>
        <dbReference type="ARBA" id="ARBA00023224"/>
    </source>
</evidence>
<evidence type="ECO:0000256" key="7">
    <source>
        <dbReference type="PROSITE-ProRule" id="PRU00284"/>
    </source>
</evidence>
<gene>
    <name evidence="11" type="ORF">LX59_00106</name>
</gene>
<evidence type="ECO:0000256" key="8">
    <source>
        <dbReference type="SAM" id="Phobius"/>
    </source>
</evidence>
<reference evidence="11 12" key="1">
    <citation type="submission" date="2019-07" db="EMBL/GenBank/DDBJ databases">
        <title>Genomic Encyclopedia of Type Strains, Phase I: the one thousand microbial genomes (KMG-I) project.</title>
        <authorList>
            <person name="Kyrpides N."/>
        </authorList>
    </citation>
    <scope>NUCLEOTIDE SEQUENCE [LARGE SCALE GENOMIC DNA]</scope>
    <source>
        <strain evidence="11 12">DSM 375</strain>
    </source>
</reference>
<evidence type="ECO:0000256" key="6">
    <source>
        <dbReference type="ARBA" id="ARBA00029447"/>
    </source>
</evidence>
<protein>
    <submittedName>
        <fullName evidence="11">Methyl-accepting chemotaxis protein</fullName>
    </submittedName>
</protein>
<dbReference type="AlphaFoldDB" id="A0A562J265"/>
<keyword evidence="4 8" id="KW-0472">Membrane</keyword>
<dbReference type="OrthoDB" id="7024925at2"/>
<dbReference type="InterPro" id="IPR004089">
    <property type="entry name" value="MCPsignal_dom"/>
</dbReference>
<evidence type="ECO:0000256" key="3">
    <source>
        <dbReference type="ARBA" id="ARBA00022989"/>
    </source>
</evidence>
<accession>A0A562J265</accession>